<name>A0ABT2HVF4_9MICO</name>
<accession>A0ABT2HVF4</accession>
<dbReference type="InterPro" id="IPR019734">
    <property type="entry name" value="TPR_rpt"/>
</dbReference>
<gene>
    <name evidence="2" type="ORF">M3D15_02940</name>
</gene>
<feature type="repeat" description="TPR" evidence="1">
    <location>
        <begin position="117"/>
        <end position="150"/>
    </location>
</feature>
<dbReference type="Proteomes" id="UP001525379">
    <property type="component" value="Unassembled WGS sequence"/>
</dbReference>
<protein>
    <recommendedName>
        <fullName evidence="4">Tetratricopeptide repeat protein</fullName>
    </recommendedName>
</protein>
<proteinExistence type="predicted"/>
<organism evidence="2 3">
    <name type="scientific">Pseudoclavibacter albus</name>
    <dbReference type="NCBI Taxonomy" id="272241"/>
    <lineage>
        <taxon>Bacteria</taxon>
        <taxon>Bacillati</taxon>
        <taxon>Actinomycetota</taxon>
        <taxon>Actinomycetes</taxon>
        <taxon>Micrococcales</taxon>
        <taxon>Microbacteriaceae</taxon>
        <taxon>Pseudoclavibacter</taxon>
    </lineage>
</organism>
<keyword evidence="3" id="KW-1185">Reference proteome</keyword>
<dbReference type="PROSITE" id="PS50005">
    <property type="entry name" value="TPR"/>
    <property type="match status" value="1"/>
</dbReference>
<evidence type="ECO:0000313" key="2">
    <source>
        <dbReference type="EMBL" id="MCT2042299.1"/>
    </source>
</evidence>
<evidence type="ECO:0000256" key="1">
    <source>
        <dbReference type="PROSITE-ProRule" id="PRU00339"/>
    </source>
</evidence>
<evidence type="ECO:0008006" key="4">
    <source>
        <dbReference type="Google" id="ProtNLM"/>
    </source>
</evidence>
<dbReference type="Gene3D" id="1.25.40.10">
    <property type="entry name" value="Tetratricopeptide repeat domain"/>
    <property type="match status" value="1"/>
</dbReference>
<dbReference type="InterPro" id="IPR011990">
    <property type="entry name" value="TPR-like_helical_dom_sf"/>
</dbReference>
<dbReference type="EMBL" id="JALXSQ010000007">
    <property type="protein sequence ID" value="MCT2042299.1"/>
    <property type="molecule type" value="Genomic_DNA"/>
</dbReference>
<keyword evidence="1" id="KW-0802">TPR repeat</keyword>
<comment type="caution">
    <text evidence="2">The sequence shown here is derived from an EMBL/GenBank/DDBJ whole genome shotgun (WGS) entry which is preliminary data.</text>
</comment>
<dbReference type="SUPFAM" id="SSF48452">
    <property type="entry name" value="TPR-like"/>
    <property type="match status" value="1"/>
</dbReference>
<reference evidence="2 3" key="1">
    <citation type="submission" date="2022-04" db="EMBL/GenBank/DDBJ databases">
        <title>Human microbiome associated bacterial genomes.</title>
        <authorList>
            <person name="Sandstrom S."/>
            <person name="Salamzade R."/>
            <person name="Kalan L.R."/>
        </authorList>
    </citation>
    <scope>NUCLEOTIDE SEQUENCE [LARGE SCALE GENOMIC DNA]</scope>
    <source>
        <strain evidence="3">p3-SID1799</strain>
    </source>
</reference>
<evidence type="ECO:0000313" key="3">
    <source>
        <dbReference type="Proteomes" id="UP001525379"/>
    </source>
</evidence>
<sequence>MPDAPIILGYDPDTLREHIDVAAAEARLEQISHLRSLAALNERVALLRMLGHLDAAFDEAQAAYRQSRFTGAREDALAARIRRAVVQQYQGKTDQALRELDGCVDEARTHEWMSLAAFALQHRGKTHFDRGEFDAALADFELALKYRTDIEAPIDQVESSKFAIRAVRAKLDGSRGEEEFNEPITSHDL</sequence>
<dbReference type="RefSeq" id="WP_260103881.1">
    <property type="nucleotide sequence ID" value="NZ_JAFDPW010000001.1"/>
</dbReference>